<protein>
    <recommendedName>
        <fullName evidence="2">chitin synthase</fullName>
        <ecNumber evidence="2">2.4.1.16</ecNumber>
    </recommendedName>
</protein>
<dbReference type="InterPro" id="IPR014876">
    <property type="entry name" value="DEK_C"/>
</dbReference>
<keyword evidence="4" id="KW-0328">Glycosyltransferase</keyword>
<evidence type="ECO:0000256" key="6">
    <source>
        <dbReference type="ARBA" id="ARBA00022692"/>
    </source>
</evidence>
<dbReference type="Gene3D" id="1.20.58.530">
    <property type="match status" value="1"/>
</dbReference>
<keyword evidence="13" id="KW-0325">Glycoprotein</keyword>
<keyword evidence="22" id="KW-1185">Reference proteome</keyword>
<reference evidence="21" key="1">
    <citation type="submission" date="2020-01" db="EMBL/GenBank/DDBJ databases">
        <title>Genome Sequencing of Three Apophysomyces-Like Fungal Strains Confirms a Novel Fungal Genus in the Mucoromycota with divergent Burkholderia-like Endosymbiotic Bacteria.</title>
        <authorList>
            <person name="Stajich J.E."/>
            <person name="Macias A.M."/>
            <person name="Carter-House D."/>
            <person name="Lovett B."/>
            <person name="Kasson L.R."/>
            <person name="Berry K."/>
            <person name="Grigoriev I."/>
            <person name="Chang Y."/>
            <person name="Spatafora J."/>
            <person name="Kasson M.T."/>
        </authorList>
    </citation>
    <scope>NUCLEOTIDE SEQUENCE</scope>
    <source>
        <strain evidence="21">NRRL A-21654</strain>
    </source>
</reference>
<feature type="transmembrane region" description="Helical" evidence="17">
    <location>
        <begin position="1591"/>
        <end position="1609"/>
    </location>
</feature>
<evidence type="ECO:0000256" key="11">
    <source>
        <dbReference type="ARBA" id="ARBA00023136"/>
    </source>
</evidence>
<evidence type="ECO:0000259" key="18">
    <source>
        <dbReference type="PROSITE" id="PS50255"/>
    </source>
</evidence>
<evidence type="ECO:0000313" key="21">
    <source>
        <dbReference type="EMBL" id="KAF7727134.1"/>
    </source>
</evidence>
<accession>A0A8H7ERB8</accession>
<dbReference type="OrthoDB" id="370884at2759"/>
<organism evidence="21 22">
    <name type="scientific">Apophysomyces ossiformis</name>
    <dbReference type="NCBI Taxonomy" id="679940"/>
    <lineage>
        <taxon>Eukaryota</taxon>
        <taxon>Fungi</taxon>
        <taxon>Fungi incertae sedis</taxon>
        <taxon>Mucoromycota</taxon>
        <taxon>Mucoromycotina</taxon>
        <taxon>Mucoromycetes</taxon>
        <taxon>Mucorales</taxon>
        <taxon>Mucorineae</taxon>
        <taxon>Mucoraceae</taxon>
        <taxon>Apophysomyces</taxon>
    </lineage>
</organism>
<dbReference type="InterPro" id="IPR036400">
    <property type="entry name" value="Cyt_B5-like_heme/steroid_sf"/>
</dbReference>
<feature type="transmembrane region" description="Helical" evidence="17">
    <location>
        <begin position="1164"/>
        <end position="1185"/>
    </location>
</feature>
<feature type="domain" description="DEK-C" evidence="20">
    <location>
        <begin position="1798"/>
        <end position="1853"/>
    </location>
</feature>
<dbReference type="Gene3D" id="3.10.120.10">
    <property type="entry name" value="Cytochrome b5-like heme/steroid binding domain"/>
    <property type="match status" value="1"/>
</dbReference>
<feature type="transmembrane region" description="Helical" evidence="17">
    <location>
        <begin position="1555"/>
        <end position="1579"/>
    </location>
</feature>
<evidence type="ECO:0000256" key="9">
    <source>
        <dbReference type="ARBA" id="ARBA00022989"/>
    </source>
</evidence>
<dbReference type="PRINTS" id="PR00193">
    <property type="entry name" value="MYOSINHEAVY"/>
</dbReference>
<dbReference type="Gene3D" id="1.20.120.720">
    <property type="entry name" value="Myosin VI head, motor domain, U50 subdomain"/>
    <property type="match status" value="1"/>
</dbReference>
<evidence type="ECO:0000256" key="16">
    <source>
        <dbReference type="SAM" id="MobiDB-lite"/>
    </source>
</evidence>
<evidence type="ECO:0000256" key="14">
    <source>
        <dbReference type="ARBA" id="ARBA00023203"/>
    </source>
</evidence>
<evidence type="ECO:0000256" key="3">
    <source>
        <dbReference type="ARBA" id="ARBA00022475"/>
    </source>
</evidence>
<keyword evidence="7 15" id="KW-0547">Nucleotide-binding</keyword>
<comment type="caution">
    <text evidence="21">The sequence shown here is derived from an EMBL/GenBank/DDBJ whole genome shotgun (WGS) entry which is preliminary data.</text>
</comment>
<dbReference type="Pfam" id="PF08766">
    <property type="entry name" value="DEK_C"/>
    <property type="match status" value="1"/>
</dbReference>
<sequence>MTQITDLVQLSDVQPDNITEVLRQRYLNEHTYTCINRSVLIALNPYKQPEKQLAHVSSDYVAEYKDTQSAKSNQWREVHLFQLVNHAYFHMRRTSINQSILFSGESGSGKSENFRQAVSHLIGLSTKKQTRIQQQLQYAQVILDCFGHAKTTTHDHASRFAQYLEVHFTERGRIAGAKWMPYALEKSRVTDAAQDERNFHVFYAMLAGASPEEKTRLSLTDWSVYHYLVRTTTSRASSVDDAQNYATLRQALKSIAPKHMIMQLFQALAAILHLGNIVFVEDPNNAQDAAIIKNMDELTIAADLLGVDPKALMSSLTYKSKMIKRDITTLFLDPAQAAKHRDDLAQTLYALLFTWLTEQLNERLSKETGNNHHHHSLISLFDCPGPAKTAQAAFDHLQHNFINESIHQFMLTSVFERDLHEYAEQGVAIPSESWPTNTAVDLLMHPAKGLLSILSAQATRQGPRPSDDELVDNFASANRSSDQVTFKKSDTGAKIFAIQHFWGQTTYNPRCFIERNEDYMCNDFVALFRGNAYSAPTTNGLIATLFGDGIIGEDYSTPNRVSSPQFGIKPLRPPTTVEKPAITTEVAVPTVADQLVTAVADLTQALSNTIPWFVLCMRPNELSLPNSCDAKKIASQVGHFKLVEITRRLRISYNTIFSMDEFLDRYAASLPVTLGKALEPSLSPKEKCQQLMQTLGWDETQAGLGRDKIYLSNTAFRILEDDLRTLEKSESKKTKMSPTSLAPGKRRDTFDAYSFNDDQFSSAVSDEEFLDDASPVNEYGASDLFSQTQNEPMHDTKQEHGHEAKEEDMAEEAEQLSGARRKWLILVWFLTWWVPSPCLSHCGGMKRKDIRLAWREKVALCILILLLSLCMVVFIVFFGPLICPHQDVFSLSELQSKSDKDNAYVAIRGEVFDLTKFAPHHWASEVIPDHAVFEYGGKDATNLFPVQVSALCDGTTGHVQEEVVLDFQVNLTDRNAAYHDFRYFTNDYRPDWYFEQMVYMRKNYRLGFMGYEPSDILKQATNVVNVGDINAHRQWAILHGDIYDLTYYLMGGRAPRAPKGQALPANVDLNFMDNSIVELFRQLAGTDISKHFDALPIDKELRARQLVCLRNLFFVGKVDTRRSVQCQFSEYFLLIITGKSSRRKKPKKERIRGKTTETNTNLSIYPFCYFFLGFLVAVILFKFLAALQLGSHREPEDYDKFIVCQVPCYTESEESLRKTIDSIAVLRYDDKRKLLFLVCDGMIIGSGNDRPTPRIVLDILGVDPNVDPEPLSFLSLGEGTKQHNMGKIYSGLYECSGHVVPYVVVVKVGSPNERQKPGNRGKRDSQMVLMRFLNKVHFESPMTPMELEIYHQIKNVIGVNPSFYEFVLMVDADTEVIADSLNRMVSCFVHDSKIVGLCGETKLANEKDSWVTMIQVYEYYISHFLAKAFESLFGSVTCLPGCFCMYRIRSPGKNQPLLVANQVIDDYAENKVNTLHKKNLLHLGEDRYLTTLILKHFPTYKTKFTADASCLTNAPDRWSVLLSQRRRWINSTIHNLGELVFLPQLCGFCCFSMRFVVILDLLSTLAMPAVVCYLIYLIYRLATDAGQVPMISIVTLCGVYGLQAMIFILRRKWEHIGWMIVYILAIPLFSFFIPLYSFWHFDDFSWGNTRIVVGEGGQKKALPIDEGHFDPKSIPLKKWNEHESELWETGSVETKGTTITAASRRTYNHSVNQQPVGPHGPAAAAAAAAAAAYYAASVHQQPPPHPQAIYANDAASFRYSQAHLQGAAPSVLAPSHLMHAPSLYSEQSAHMDHPYMTGPADEDIRREVQRITATADLMTLTKKQVREQLSRHFGMDMSYRKDYINYCIEEALHF</sequence>
<keyword evidence="8 15" id="KW-0067">ATP-binding</keyword>
<evidence type="ECO:0000256" key="12">
    <source>
        <dbReference type="ARBA" id="ARBA00023175"/>
    </source>
</evidence>
<dbReference type="Gene3D" id="1.10.10.820">
    <property type="match status" value="1"/>
</dbReference>
<feature type="compositionally biased region" description="Basic and acidic residues" evidence="16">
    <location>
        <begin position="792"/>
        <end position="807"/>
    </location>
</feature>
<evidence type="ECO:0000256" key="13">
    <source>
        <dbReference type="ARBA" id="ARBA00023180"/>
    </source>
</evidence>
<keyword evidence="14 15" id="KW-0009">Actin-binding</keyword>
<dbReference type="CDD" id="cd04190">
    <property type="entry name" value="Chitin_synth_C"/>
    <property type="match status" value="1"/>
</dbReference>
<feature type="transmembrane region" description="Helical" evidence="17">
    <location>
        <begin position="860"/>
        <end position="882"/>
    </location>
</feature>
<dbReference type="GO" id="GO:0006031">
    <property type="term" value="P:chitin biosynthetic process"/>
    <property type="evidence" value="ECO:0007669"/>
    <property type="project" value="TreeGrafter"/>
</dbReference>
<feature type="domain" description="Myosin motor" evidence="19">
    <location>
        <begin position="2"/>
        <end position="724"/>
    </location>
</feature>
<dbReference type="GO" id="GO:0005524">
    <property type="term" value="F:ATP binding"/>
    <property type="evidence" value="ECO:0007669"/>
    <property type="project" value="UniProtKB-UniRule"/>
</dbReference>
<evidence type="ECO:0000256" key="15">
    <source>
        <dbReference type="PROSITE-ProRule" id="PRU00782"/>
    </source>
</evidence>
<feature type="binding site" evidence="15">
    <location>
        <begin position="104"/>
        <end position="111"/>
    </location>
    <ligand>
        <name>ATP</name>
        <dbReference type="ChEBI" id="CHEBI:30616"/>
    </ligand>
</feature>
<name>A0A8H7ERB8_9FUNG</name>
<dbReference type="InterPro" id="IPR004835">
    <property type="entry name" value="Chitin_synth"/>
</dbReference>
<dbReference type="GO" id="GO:0031505">
    <property type="term" value="P:fungal-type cell wall organization"/>
    <property type="evidence" value="ECO:0007669"/>
    <property type="project" value="TreeGrafter"/>
</dbReference>
<dbReference type="Proteomes" id="UP000605846">
    <property type="component" value="Unassembled WGS sequence"/>
</dbReference>
<evidence type="ECO:0000256" key="4">
    <source>
        <dbReference type="ARBA" id="ARBA00022676"/>
    </source>
</evidence>
<evidence type="ECO:0000256" key="8">
    <source>
        <dbReference type="ARBA" id="ARBA00022840"/>
    </source>
</evidence>
<keyword evidence="6 17" id="KW-0812">Transmembrane</keyword>
<evidence type="ECO:0000259" key="19">
    <source>
        <dbReference type="PROSITE" id="PS51456"/>
    </source>
</evidence>
<dbReference type="InterPro" id="IPR029044">
    <property type="entry name" value="Nucleotide-diphossugar_trans"/>
</dbReference>
<dbReference type="GO" id="GO:0030428">
    <property type="term" value="C:cell septum"/>
    <property type="evidence" value="ECO:0007669"/>
    <property type="project" value="TreeGrafter"/>
</dbReference>
<keyword evidence="3" id="KW-1003">Cell membrane</keyword>
<keyword evidence="10 15" id="KW-0518">Myosin</keyword>
<evidence type="ECO:0000256" key="1">
    <source>
        <dbReference type="ARBA" id="ARBA00004651"/>
    </source>
</evidence>
<keyword evidence="5" id="KW-0808">Transferase</keyword>
<dbReference type="GO" id="GO:0016459">
    <property type="term" value="C:myosin complex"/>
    <property type="evidence" value="ECO:0007669"/>
    <property type="project" value="UniProtKB-KW"/>
</dbReference>
<feature type="transmembrane region" description="Helical" evidence="17">
    <location>
        <begin position="1616"/>
        <end position="1639"/>
    </location>
</feature>
<dbReference type="SMART" id="SM01117">
    <property type="entry name" value="Cyt-b5"/>
    <property type="match status" value="2"/>
</dbReference>
<gene>
    <name evidence="21" type="ORF">EC973_007995</name>
</gene>
<proteinExistence type="inferred from homology"/>
<feature type="region of interest" description="Actin-binding" evidence="15">
    <location>
        <begin position="599"/>
        <end position="621"/>
    </location>
</feature>
<dbReference type="Gene3D" id="1.10.10.60">
    <property type="entry name" value="Homeodomain-like"/>
    <property type="match status" value="1"/>
</dbReference>
<dbReference type="PROSITE" id="PS50255">
    <property type="entry name" value="CYTOCHROME_B5_2"/>
    <property type="match status" value="1"/>
</dbReference>
<keyword evidence="11 17" id="KW-0472">Membrane</keyword>
<dbReference type="EMBL" id="JABAYA010000064">
    <property type="protein sequence ID" value="KAF7727134.1"/>
    <property type="molecule type" value="Genomic_DNA"/>
</dbReference>
<evidence type="ECO:0000256" key="5">
    <source>
        <dbReference type="ARBA" id="ARBA00022679"/>
    </source>
</evidence>
<dbReference type="SUPFAM" id="SSF53448">
    <property type="entry name" value="Nucleotide-diphospho-sugar transferases"/>
    <property type="match status" value="1"/>
</dbReference>
<dbReference type="Gene3D" id="3.40.850.10">
    <property type="entry name" value="Kinesin motor domain"/>
    <property type="match status" value="1"/>
</dbReference>
<dbReference type="SUPFAM" id="SSF52540">
    <property type="entry name" value="P-loop containing nucleoside triphosphate hydrolases"/>
    <property type="match status" value="1"/>
</dbReference>
<dbReference type="Pfam" id="PF03142">
    <property type="entry name" value="Chitin_synth_2"/>
    <property type="match status" value="1"/>
</dbReference>
<evidence type="ECO:0000259" key="20">
    <source>
        <dbReference type="PROSITE" id="PS51998"/>
    </source>
</evidence>
<dbReference type="GO" id="GO:0003779">
    <property type="term" value="F:actin binding"/>
    <property type="evidence" value="ECO:0007669"/>
    <property type="project" value="UniProtKB-KW"/>
</dbReference>
<evidence type="ECO:0000256" key="17">
    <source>
        <dbReference type="SAM" id="Phobius"/>
    </source>
</evidence>
<dbReference type="Pfam" id="PF00063">
    <property type="entry name" value="Myosin_head"/>
    <property type="match status" value="1"/>
</dbReference>
<evidence type="ECO:0000313" key="22">
    <source>
        <dbReference type="Proteomes" id="UP000605846"/>
    </source>
</evidence>
<feature type="domain" description="Cytochrome b5 heme-binding" evidence="18">
    <location>
        <begin position="886"/>
        <end position="944"/>
    </location>
</feature>
<evidence type="ECO:0000256" key="2">
    <source>
        <dbReference type="ARBA" id="ARBA00012543"/>
    </source>
</evidence>
<dbReference type="EC" id="2.4.1.16" evidence="2"/>
<dbReference type="GO" id="GO:0005886">
    <property type="term" value="C:plasma membrane"/>
    <property type="evidence" value="ECO:0007669"/>
    <property type="project" value="UniProtKB-SubCell"/>
</dbReference>
<dbReference type="InterPro" id="IPR001609">
    <property type="entry name" value="Myosin_head_motor_dom-like"/>
</dbReference>
<dbReference type="InterPro" id="IPR001199">
    <property type="entry name" value="Cyt_B5-like_heme/steroid-bd"/>
</dbReference>
<dbReference type="PROSITE" id="PS51456">
    <property type="entry name" value="MYOSIN_MOTOR"/>
    <property type="match status" value="1"/>
</dbReference>
<comment type="subcellular location">
    <subcellularLocation>
        <location evidence="1">Cell membrane</location>
        <topology evidence="1">Multi-pass membrane protein</topology>
    </subcellularLocation>
</comment>
<evidence type="ECO:0000256" key="7">
    <source>
        <dbReference type="ARBA" id="ARBA00022741"/>
    </source>
</evidence>
<feature type="transmembrane region" description="Helical" evidence="17">
    <location>
        <begin position="823"/>
        <end position="839"/>
    </location>
</feature>
<dbReference type="PANTHER" id="PTHR22914:SF45">
    <property type="entry name" value="CHITIN SYNTHASE"/>
    <property type="match status" value="1"/>
</dbReference>
<keyword evidence="12 15" id="KW-0505">Motor protein</keyword>
<dbReference type="SMART" id="SM00242">
    <property type="entry name" value="MYSc"/>
    <property type="match status" value="1"/>
</dbReference>
<dbReference type="GO" id="GO:0004100">
    <property type="term" value="F:chitin synthase activity"/>
    <property type="evidence" value="ECO:0007669"/>
    <property type="project" value="UniProtKB-EC"/>
</dbReference>
<dbReference type="GO" id="GO:0003774">
    <property type="term" value="F:cytoskeletal motor activity"/>
    <property type="evidence" value="ECO:0007669"/>
    <property type="project" value="UniProtKB-UniRule"/>
</dbReference>
<dbReference type="SUPFAM" id="SSF55856">
    <property type="entry name" value="Cytochrome b5-like heme/steroid binding domain"/>
    <property type="match status" value="1"/>
</dbReference>
<feature type="region of interest" description="Disordered" evidence="16">
    <location>
        <begin position="787"/>
        <end position="812"/>
    </location>
</feature>
<dbReference type="FunFam" id="1.10.10.820:FF:000001">
    <property type="entry name" value="Myosin heavy chain"/>
    <property type="match status" value="1"/>
</dbReference>
<dbReference type="PROSITE" id="PS51998">
    <property type="entry name" value="DEK_C"/>
    <property type="match status" value="1"/>
</dbReference>
<dbReference type="Pfam" id="PF00173">
    <property type="entry name" value="Cyt-b5"/>
    <property type="match status" value="1"/>
</dbReference>
<dbReference type="SUPFAM" id="SSF109715">
    <property type="entry name" value="DEK C-terminal domain"/>
    <property type="match status" value="1"/>
</dbReference>
<dbReference type="InterPro" id="IPR027417">
    <property type="entry name" value="P-loop_NTPase"/>
</dbReference>
<comment type="similarity">
    <text evidence="15">Belongs to the TRAFAC class myosin-kinesin ATPase superfamily. Myosin family.</text>
</comment>
<evidence type="ECO:0000256" key="10">
    <source>
        <dbReference type="ARBA" id="ARBA00023123"/>
    </source>
</evidence>
<dbReference type="InterPro" id="IPR036961">
    <property type="entry name" value="Kinesin_motor_dom_sf"/>
</dbReference>
<dbReference type="PANTHER" id="PTHR22914">
    <property type="entry name" value="CHITIN SYNTHASE"/>
    <property type="match status" value="1"/>
</dbReference>
<keyword evidence="9 17" id="KW-1133">Transmembrane helix</keyword>